<evidence type="ECO:0000256" key="1">
    <source>
        <dbReference type="ARBA" id="ARBA00023015"/>
    </source>
</evidence>
<feature type="region of interest" description="Disordered" evidence="4">
    <location>
        <begin position="139"/>
        <end position="167"/>
    </location>
</feature>
<protein>
    <recommendedName>
        <fullName evidence="6">HTH luxR-type domain-containing protein</fullName>
    </recommendedName>
</protein>
<comment type="caution">
    <text evidence="7">The sequence shown here is derived from an EMBL/GenBank/DDBJ whole genome shotgun (WGS) entry which is preliminary data.</text>
</comment>
<dbReference type="InterPro" id="IPR036388">
    <property type="entry name" value="WH-like_DNA-bd_sf"/>
</dbReference>
<dbReference type="CDD" id="cd06170">
    <property type="entry name" value="LuxR_C_like"/>
    <property type="match status" value="1"/>
</dbReference>
<dbReference type="SUPFAM" id="SSF46894">
    <property type="entry name" value="C-terminal effector domain of the bipartite response regulators"/>
    <property type="match status" value="1"/>
</dbReference>
<keyword evidence="2" id="KW-0238">DNA-binding</keyword>
<dbReference type="Gene3D" id="1.10.10.10">
    <property type="entry name" value="Winged helix-like DNA-binding domain superfamily/Winged helix DNA-binding domain"/>
    <property type="match status" value="1"/>
</dbReference>
<proteinExistence type="predicted"/>
<evidence type="ECO:0000256" key="5">
    <source>
        <dbReference type="SAM" id="Phobius"/>
    </source>
</evidence>
<keyword evidence="5" id="KW-0812">Transmembrane</keyword>
<dbReference type="EMBL" id="BAAAFE010000005">
    <property type="protein sequence ID" value="GAA0863190.1"/>
    <property type="molecule type" value="Genomic_DNA"/>
</dbReference>
<feature type="domain" description="HTH luxR-type" evidence="6">
    <location>
        <begin position="12"/>
        <end position="77"/>
    </location>
</feature>
<evidence type="ECO:0000313" key="7">
    <source>
        <dbReference type="EMBL" id="GAA0863190.1"/>
    </source>
</evidence>
<keyword evidence="5" id="KW-0472">Membrane</keyword>
<sequence>MVSEDMPAKDPVSSLSACLTDRELEILRLLAAGHTVKTIAARLDRSETSINERLRTARRKTGVGSSRELARLVDAQKNCDKNIDLSAQRSSVEDLAHTATIGVRGSKGMIVMLIALPLAAAGLMIAVAPSADSAAKRDTVYSTASRQPPLAGSWSLDASQMPEEERPQRVTMTFRASPDGKWTTRVEIVAPDGSSKHSESTAALDGVAVPITGNMDFIDSVALRQPAPNTLVMTLGKAGARVSTRVYTVAKDRKTMTETIVWSGDSRQKLETTHFNRID</sequence>
<organism evidence="7 8">
    <name type="scientific">Sphingopyxis soli</name>
    <dbReference type="NCBI Taxonomy" id="592051"/>
    <lineage>
        <taxon>Bacteria</taxon>
        <taxon>Pseudomonadati</taxon>
        <taxon>Pseudomonadota</taxon>
        <taxon>Alphaproteobacteria</taxon>
        <taxon>Sphingomonadales</taxon>
        <taxon>Sphingomonadaceae</taxon>
        <taxon>Sphingopyxis</taxon>
    </lineage>
</organism>
<evidence type="ECO:0000259" key="6">
    <source>
        <dbReference type="PROSITE" id="PS50043"/>
    </source>
</evidence>
<dbReference type="SMART" id="SM00421">
    <property type="entry name" value="HTH_LUXR"/>
    <property type="match status" value="1"/>
</dbReference>
<evidence type="ECO:0000256" key="2">
    <source>
        <dbReference type="ARBA" id="ARBA00023125"/>
    </source>
</evidence>
<dbReference type="Pfam" id="PF00196">
    <property type="entry name" value="GerE"/>
    <property type="match status" value="1"/>
</dbReference>
<dbReference type="Proteomes" id="UP001500738">
    <property type="component" value="Unassembled WGS sequence"/>
</dbReference>
<evidence type="ECO:0000256" key="3">
    <source>
        <dbReference type="ARBA" id="ARBA00023163"/>
    </source>
</evidence>
<dbReference type="PANTHER" id="PTHR44688:SF16">
    <property type="entry name" value="DNA-BINDING TRANSCRIPTIONAL ACTIVATOR DEVR_DOSR"/>
    <property type="match status" value="1"/>
</dbReference>
<feature type="transmembrane region" description="Helical" evidence="5">
    <location>
        <begin position="110"/>
        <end position="128"/>
    </location>
</feature>
<dbReference type="InterPro" id="IPR000792">
    <property type="entry name" value="Tscrpt_reg_LuxR_C"/>
</dbReference>
<evidence type="ECO:0000256" key="4">
    <source>
        <dbReference type="SAM" id="MobiDB-lite"/>
    </source>
</evidence>
<dbReference type="InterPro" id="IPR016032">
    <property type="entry name" value="Sig_transdc_resp-reg_C-effctor"/>
</dbReference>
<dbReference type="PANTHER" id="PTHR44688">
    <property type="entry name" value="DNA-BINDING TRANSCRIPTIONAL ACTIVATOR DEVR_DOSR"/>
    <property type="match status" value="1"/>
</dbReference>
<keyword evidence="5" id="KW-1133">Transmembrane helix</keyword>
<dbReference type="PRINTS" id="PR00038">
    <property type="entry name" value="HTHLUXR"/>
</dbReference>
<accession>A0ABP3XF28</accession>
<keyword evidence="8" id="KW-1185">Reference proteome</keyword>
<gene>
    <name evidence="7" type="ORF">GCM10009115_12830</name>
</gene>
<reference evidence="8" key="1">
    <citation type="journal article" date="2019" name="Int. J. Syst. Evol. Microbiol.">
        <title>The Global Catalogue of Microorganisms (GCM) 10K type strain sequencing project: providing services to taxonomists for standard genome sequencing and annotation.</title>
        <authorList>
            <consortium name="The Broad Institute Genomics Platform"/>
            <consortium name="The Broad Institute Genome Sequencing Center for Infectious Disease"/>
            <person name="Wu L."/>
            <person name="Ma J."/>
        </authorList>
    </citation>
    <scope>NUCLEOTIDE SEQUENCE [LARGE SCALE GENOMIC DNA]</scope>
    <source>
        <strain evidence="8">JCM 15910</strain>
    </source>
</reference>
<keyword evidence="3" id="KW-0804">Transcription</keyword>
<keyword evidence="1" id="KW-0805">Transcription regulation</keyword>
<evidence type="ECO:0000313" key="8">
    <source>
        <dbReference type="Proteomes" id="UP001500738"/>
    </source>
</evidence>
<dbReference type="PROSITE" id="PS50043">
    <property type="entry name" value="HTH_LUXR_2"/>
    <property type="match status" value="1"/>
</dbReference>
<name>A0ABP3XF28_9SPHN</name>